<dbReference type="Proteomes" id="UP000326202">
    <property type="component" value="Chromosome"/>
</dbReference>
<keyword evidence="5" id="KW-1185">Reference proteome</keyword>
<proteinExistence type="inferred from homology"/>
<organism evidence="4 5">
    <name type="scientific">Hypericibacter terrae</name>
    <dbReference type="NCBI Taxonomy" id="2602015"/>
    <lineage>
        <taxon>Bacteria</taxon>
        <taxon>Pseudomonadati</taxon>
        <taxon>Pseudomonadota</taxon>
        <taxon>Alphaproteobacteria</taxon>
        <taxon>Rhodospirillales</taxon>
        <taxon>Dongiaceae</taxon>
        <taxon>Hypericibacter</taxon>
    </lineage>
</organism>
<dbReference type="PANTHER" id="PTHR30244:SF42">
    <property type="entry name" value="UDP-2-ACETAMIDO-2-DEOXY-3-OXO-D-GLUCURONATE AMINOTRANSFERASE"/>
    <property type="match status" value="1"/>
</dbReference>
<name>A0A5J6MCK2_9PROT</name>
<dbReference type="Pfam" id="PF01041">
    <property type="entry name" value="DegT_DnrJ_EryC1"/>
    <property type="match status" value="1"/>
</dbReference>
<dbReference type="AlphaFoldDB" id="A0A5J6MCK2"/>
<evidence type="ECO:0000256" key="3">
    <source>
        <dbReference type="RuleBase" id="RU004508"/>
    </source>
</evidence>
<dbReference type="OrthoDB" id="9768668at2"/>
<evidence type="ECO:0000313" key="5">
    <source>
        <dbReference type="Proteomes" id="UP000326202"/>
    </source>
</evidence>
<dbReference type="GO" id="GO:0030170">
    <property type="term" value="F:pyridoxal phosphate binding"/>
    <property type="evidence" value="ECO:0007669"/>
    <property type="project" value="TreeGrafter"/>
</dbReference>
<dbReference type="CDD" id="cd00616">
    <property type="entry name" value="AHBA_syn"/>
    <property type="match status" value="1"/>
</dbReference>
<evidence type="ECO:0000256" key="2">
    <source>
        <dbReference type="PIRSR" id="PIRSR000390-2"/>
    </source>
</evidence>
<dbReference type="InterPro" id="IPR000653">
    <property type="entry name" value="DegT/StrS_aminotransferase"/>
</dbReference>
<accession>A0A5J6MCK2</accession>
<dbReference type="PIRSF" id="PIRSF000390">
    <property type="entry name" value="PLP_StrS"/>
    <property type="match status" value="1"/>
</dbReference>
<dbReference type="PANTHER" id="PTHR30244">
    <property type="entry name" value="TRANSAMINASE"/>
    <property type="match status" value="1"/>
</dbReference>
<dbReference type="EMBL" id="CP042906">
    <property type="protein sequence ID" value="QEX15068.1"/>
    <property type="molecule type" value="Genomic_DNA"/>
</dbReference>
<feature type="active site" description="Proton acceptor" evidence="1">
    <location>
        <position position="188"/>
    </location>
</feature>
<dbReference type="KEGG" id="htq:FRZ44_03480"/>
<dbReference type="RefSeq" id="WP_151175559.1">
    <property type="nucleotide sequence ID" value="NZ_CP042906.1"/>
</dbReference>
<gene>
    <name evidence="4" type="ORF">FRZ44_03480</name>
</gene>
<evidence type="ECO:0000313" key="4">
    <source>
        <dbReference type="EMBL" id="QEX15068.1"/>
    </source>
</evidence>
<reference evidence="4 5" key="1">
    <citation type="submission" date="2019-08" db="EMBL/GenBank/DDBJ databases">
        <title>Hyperibacter terrae gen. nov., sp. nov. and Hyperibacter viscosus sp. nov., two new members in the family Rhodospirillaceae isolated from the rhizosphere of Hypericum perforatum.</title>
        <authorList>
            <person name="Noviana Z."/>
        </authorList>
    </citation>
    <scope>NUCLEOTIDE SEQUENCE [LARGE SCALE GENOMIC DNA]</scope>
    <source>
        <strain evidence="4 5">R5913</strain>
    </source>
</reference>
<dbReference type="Gene3D" id="3.40.640.10">
    <property type="entry name" value="Type I PLP-dependent aspartate aminotransferase-like (Major domain)"/>
    <property type="match status" value="1"/>
</dbReference>
<protein>
    <recommendedName>
        <fullName evidence="6">Transcriptional regulator</fullName>
    </recommendedName>
</protein>
<dbReference type="GO" id="GO:0008483">
    <property type="term" value="F:transaminase activity"/>
    <property type="evidence" value="ECO:0007669"/>
    <property type="project" value="TreeGrafter"/>
</dbReference>
<comment type="similarity">
    <text evidence="3">Belongs to the DegT/DnrJ/EryC1 family.</text>
</comment>
<evidence type="ECO:0008006" key="6">
    <source>
        <dbReference type="Google" id="ProtNLM"/>
    </source>
</evidence>
<dbReference type="Gene3D" id="3.90.1150.10">
    <property type="entry name" value="Aspartate Aminotransferase, domain 1"/>
    <property type="match status" value="1"/>
</dbReference>
<sequence length="369" mass="41300">MTDFKVPFIDLALRYQEEREEILACIDRVLSKGHLVLTEEVNEFEADVVRYTGARHCISMNSGTDALMIGMWAMGIGKGDEVITPPVSFVASTGSIAHIGAVPVYADVKDDQTIDPAEIEKRITPRTRAIMPVHWVGRIADMDAIRDIAKRHNIKIIEDAAQSMGAYYKGKHGGTFGDAGAVSAHPLKNLNALGDGGFLLTDDDEIAHKARLYRNHGLESRDNCAFYGVNSRLDVLNAEVLKFRLTRLKGVIDQRRRNANIYRKIIKPGHVQIPEEKSHEVVSYVMFITQADDRDRLQKFLAERGVQTLVYYGTALHLHKAAASLGYKRGDFPMAERQCDRVLALPHMQYLSEDQVAYAAELVNKFYGV</sequence>
<evidence type="ECO:0000256" key="1">
    <source>
        <dbReference type="PIRSR" id="PIRSR000390-1"/>
    </source>
</evidence>
<dbReference type="GO" id="GO:0000271">
    <property type="term" value="P:polysaccharide biosynthetic process"/>
    <property type="evidence" value="ECO:0007669"/>
    <property type="project" value="TreeGrafter"/>
</dbReference>
<keyword evidence="2 3" id="KW-0663">Pyridoxal phosphate</keyword>
<feature type="modified residue" description="N6-(pyridoxal phosphate)lysine" evidence="2">
    <location>
        <position position="188"/>
    </location>
</feature>
<dbReference type="InterPro" id="IPR015421">
    <property type="entry name" value="PyrdxlP-dep_Trfase_major"/>
</dbReference>
<dbReference type="InterPro" id="IPR015424">
    <property type="entry name" value="PyrdxlP-dep_Trfase"/>
</dbReference>
<dbReference type="InterPro" id="IPR015422">
    <property type="entry name" value="PyrdxlP-dep_Trfase_small"/>
</dbReference>
<dbReference type="SUPFAM" id="SSF53383">
    <property type="entry name" value="PLP-dependent transferases"/>
    <property type="match status" value="1"/>
</dbReference>